<evidence type="ECO:0000256" key="2">
    <source>
        <dbReference type="SAM" id="MobiDB-lite"/>
    </source>
</evidence>
<gene>
    <name evidence="3" type="ORF">PT974_01826</name>
</gene>
<feature type="coiled-coil region" evidence="1">
    <location>
        <begin position="54"/>
        <end position="101"/>
    </location>
</feature>
<accession>A0ABR0SWE1</accession>
<comment type="caution">
    <text evidence="3">The sequence shown here is derived from an EMBL/GenBank/DDBJ whole genome shotgun (WGS) entry which is preliminary data.</text>
</comment>
<keyword evidence="1" id="KW-0175">Coiled coil</keyword>
<evidence type="ECO:0000313" key="3">
    <source>
        <dbReference type="EMBL" id="KAK5996491.1"/>
    </source>
</evidence>
<evidence type="ECO:0008006" key="5">
    <source>
        <dbReference type="Google" id="ProtNLM"/>
    </source>
</evidence>
<proteinExistence type="predicted"/>
<dbReference type="EMBL" id="JAVFKD010000002">
    <property type="protein sequence ID" value="KAK5996491.1"/>
    <property type="molecule type" value="Genomic_DNA"/>
</dbReference>
<evidence type="ECO:0000256" key="1">
    <source>
        <dbReference type="SAM" id="Coils"/>
    </source>
</evidence>
<evidence type="ECO:0000313" key="4">
    <source>
        <dbReference type="Proteomes" id="UP001338125"/>
    </source>
</evidence>
<feature type="region of interest" description="Disordered" evidence="2">
    <location>
        <begin position="126"/>
        <end position="145"/>
    </location>
</feature>
<keyword evidence="4" id="KW-1185">Reference proteome</keyword>
<organism evidence="3 4">
    <name type="scientific">Cladobotryum mycophilum</name>
    <dbReference type="NCBI Taxonomy" id="491253"/>
    <lineage>
        <taxon>Eukaryota</taxon>
        <taxon>Fungi</taxon>
        <taxon>Dikarya</taxon>
        <taxon>Ascomycota</taxon>
        <taxon>Pezizomycotina</taxon>
        <taxon>Sordariomycetes</taxon>
        <taxon>Hypocreomycetidae</taxon>
        <taxon>Hypocreales</taxon>
        <taxon>Hypocreaceae</taxon>
        <taxon>Cladobotryum</taxon>
    </lineage>
</organism>
<dbReference type="Proteomes" id="UP001338125">
    <property type="component" value="Unassembled WGS sequence"/>
</dbReference>
<sequence>MCYFEQTRWECGYWRWGHFRQQCNKEYRMGETCGLKLVYETRIEAGVCKLCQDTDKKRRRLLKMQQDLARWKQEGNRSATIEKTEAEQAEVTEQVNRMLEEHQLRLKSLGQVRENFPFCLWDNETRRDESEQNRLQKDETKAPEA</sequence>
<name>A0ABR0SWE1_9HYPO</name>
<reference evidence="3 4" key="1">
    <citation type="submission" date="2024-01" db="EMBL/GenBank/DDBJ databases">
        <title>Complete genome of Cladobotryum mycophilum ATHUM6906.</title>
        <authorList>
            <person name="Christinaki A.C."/>
            <person name="Myridakis A.I."/>
            <person name="Kouvelis V.N."/>
        </authorList>
    </citation>
    <scope>NUCLEOTIDE SEQUENCE [LARGE SCALE GENOMIC DNA]</scope>
    <source>
        <strain evidence="3 4">ATHUM6906</strain>
    </source>
</reference>
<protein>
    <recommendedName>
        <fullName evidence="5">LAMTOR1</fullName>
    </recommendedName>
</protein>